<dbReference type="Proteomes" id="UP000285232">
    <property type="component" value="Unassembled WGS sequence"/>
</dbReference>
<gene>
    <name evidence="2" type="ORF">D6201_09685</name>
</gene>
<evidence type="ECO:0000313" key="3">
    <source>
        <dbReference type="Proteomes" id="UP000285232"/>
    </source>
</evidence>
<dbReference type="GO" id="GO:0016747">
    <property type="term" value="F:acyltransferase activity, transferring groups other than amino-acyl groups"/>
    <property type="evidence" value="ECO:0007669"/>
    <property type="project" value="InterPro"/>
</dbReference>
<organism evidence="2 3">
    <name type="scientific">Aurantiacibacter aquimixticola</name>
    <dbReference type="NCBI Taxonomy" id="1958945"/>
    <lineage>
        <taxon>Bacteria</taxon>
        <taxon>Pseudomonadati</taxon>
        <taxon>Pseudomonadota</taxon>
        <taxon>Alphaproteobacteria</taxon>
        <taxon>Sphingomonadales</taxon>
        <taxon>Erythrobacteraceae</taxon>
        <taxon>Aurantiacibacter</taxon>
    </lineage>
</organism>
<evidence type="ECO:0000313" key="2">
    <source>
        <dbReference type="EMBL" id="RJY09593.1"/>
    </source>
</evidence>
<dbReference type="Gene3D" id="3.40.630.30">
    <property type="match status" value="1"/>
</dbReference>
<dbReference type="InterPro" id="IPR051531">
    <property type="entry name" value="N-acetyltransferase"/>
</dbReference>
<reference evidence="2 3" key="1">
    <citation type="journal article" date="2017" name="Int. J. Syst. Evol. Microbiol.">
        <title>Erythrobacter aquimixticola sp. nov., isolated from the junction between the ocean and a freshwater spring.</title>
        <authorList>
            <person name="Park S."/>
            <person name="Jung Y.T."/>
            <person name="Choi S.J."/>
            <person name="Yoon J.H."/>
        </authorList>
    </citation>
    <scope>NUCLEOTIDE SEQUENCE [LARGE SCALE GENOMIC DNA]</scope>
    <source>
        <strain evidence="2 3">JSSK-14</strain>
    </source>
</reference>
<dbReference type="PANTHER" id="PTHR43792:SF1">
    <property type="entry name" value="N-ACETYLTRANSFERASE DOMAIN-CONTAINING PROTEIN"/>
    <property type="match status" value="1"/>
</dbReference>
<comment type="caution">
    <text evidence="2">The sequence shown here is derived from an EMBL/GenBank/DDBJ whole genome shotgun (WGS) entry which is preliminary data.</text>
</comment>
<keyword evidence="3" id="KW-1185">Reference proteome</keyword>
<name>A0A419RUX4_9SPHN</name>
<dbReference type="AlphaFoldDB" id="A0A419RUX4"/>
<feature type="domain" description="N-acetyltransferase" evidence="1">
    <location>
        <begin position="15"/>
        <end position="188"/>
    </location>
</feature>
<dbReference type="PROSITE" id="PS51186">
    <property type="entry name" value="GNAT"/>
    <property type="match status" value="1"/>
</dbReference>
<dbReference type="SUPFAM" id="SSF55729">
    <property type="entry name" value="Acyl-CoA N-acyltransferases (Nat)"/>
    <property type="match status" value="1"/>
</dbReference>
<dbReference type="InterPro" id="IPR016181">
    <property type="entry name" value="Acyl_CoA_acyltransferase"/>
</dbReference>
<sequence>MPDGAEPFRHETARLVLRDWRNEDWPEFWRLTNTPAVMRWLGREANAQTREAARARVERYARDYGHTFWALERMPDGGHLSGEILGFCGLKRANVDGSPVSGMPEIGWRLREDAWGCGYAKEAAMASLDLGFGRFGYDEIVALTLEGNAASWGLMKRLGMRRRKDLDYIDPNWPAEFNPNIVYSIAASAWKGADG</sequence>
<keyword evidence="2" id="KW-0808">Transferase</keyword>
<dbReference type="EMBL" id="RAHX01000001">
    <property type="protein sequence ID" value="RJY09593.1"/>
    <property type="molecule type" value="Genomic_DNA"/>
</dbReference>
<accession>A0A419RUX4</accession>
<evidence type="ECO:0000259" key="1">
    <source>
        <dbReference type="PROSITE" id="PS51186"/>
    </source>
</evidence>
<dbReference type="PANTHER" id="PTHR43792">
    <property type="entry name" value="GNAT FAMILY, PUTATIVE (AFU_ORTHOLOGUE AFUA_3G00765)-RELATED-RELATED"/>
    <property type="match status" value="1"/>
</dbReference>
<proteinExistence type="predicted"/>
<dbReference type="InterPro" id="IPR000182">
    <property type="entry name" value="GNAT_dom"/>
</dbReference>
<dbReference type="RefSeq" id="WP_120048603.1">
    <property type="nucleotide sequence ID" value="NZ_RAHX01000001.1"/>
</dbReference>
<dbReference type="Pfam" id="PF13302">
    <property type="entry name" value="Acetyltransf_3"/>
    <property type="match status" value="1"/>
</dbReference>
<protein>
    <submittedName>
        <fullName evidence="2">N-acetyltransferase</fullName>
    </submittedName>
</protein>
<dbReference type="OrthoDB" id="6293260at2"/>